<protein>
    <submittedName>
        <fullName evidence="1">Uncharacterized protein</fullName>
    </submittedName>
</protein>
<proteinExistence type="predicted"/>
<sequence>MAYVHGGNFALAVGTPGQRPWLGEGAPANGTPLAHLSAGVDASPPLALGRFITEHFDTVVDKTDGSSIDVLSLPDLEVYGDVTFALISSLQFRRRGATSAADDGVPVESQLVCAFILDRIKGRPQAQRHLTMG</sequence>
<dbReference type="AlphaFoldDB" id="G5A1D2"/>
<organism evidence="1 2">
    <name type="scientific">Phytophthora sojae (strain P6497)</name>
    <name type="common">Soybean stem and root rot agent</name>
    <name type="synonym">Phytophthora megasperma f. sp. glycines</name>
    <dbReference type="NCBI Taxonomy" id="1094619"/>
    <lineage>
        <taxon>Eukaryota</taxon>
        <taxon>Sar</taxon>
        <taxon>Stramenopiles</taxon>
        <taxon>Oomycota</taxon>
        <taxon>Peronosporomycetes</taxon>
        <taxon>Peronosporales</taxon>
        <taxon>Peronosporaceae</taxon>
        <taxon>Phytophthora</taxon>
    </lineage>
</organism>
<dbReference type="GeneID" id="20642430"/>
<dbReference type="RefSeq" id="XP_009533476.1">
    <property type="nucleotide sequence ID" value="XM_009535181.1"/>
</dbReference>
<accession>G5A1D2</accession>
<reference evidence="1 2" key="1">
    <citation type="journal article" date="2006" name="Science">
        <title>Phytophthora genome sequences uncover evolutionary origins and mechanisms of pathogenesis.</title>
        <authorList>
            <person name="Tyler B.M."/>
            <person name="Tripathy S."/>
            <person name="Zhang X."/>
            <person name="Dehal P."/>
            <person name="Jiang R.H."/>
            <person name="Aerts A."/>
            <person name="Arredondo F.D."/>
            <person name="Baxter L."/>
            <person name="Bensasson D."/>
            <person name="Beynon J.L."/>
            <person name="Chapman J."/>
            <person name="Damasceno C.M."/>
            <person name="Dorrance A.E."/>
            <person name="Dou D."/>
            <person name="Dickerman A.W."/>
            <person name="Dubchak I.L."/>
            <person name="Garbelotto M."/>
            <person name="Gijzen M."/>
            <person name="Gordon S.G."/>
            <person name="Govers F."/>
            <person name="Grunwald N.J."/>
            <person name="Huang W."/>
            <person name="Ivors K.L."/>
            <person name="Jones R.W."/>
            <person name="Kamoun S."/>
            <person name="Krampis K."/>
            <person name="Lamour K.H."/>
            <person name="Lee M.K."/>
            <person name="McDonald W.H."/>
            <person name="Medina M."/>
            <person name="Meijer H.J."/>
            <person name="Nordberg E.K."/>
            <person name="Maclean D.J."/>
            <person name="Ospina-Giraldo M.D."/>
            <person name="Morris P.F."/>
            <person name="Phuntumart V."/>
            <person name="Putnam N.H."/>
            <person name="Rash S."/>
            <person name="Rose J.K."/>
            <person name="Sakihama Y."/>
            <person name="Salamov A.A."/>
            <person name="Savidor A."/>
            <person name="Scheuring C.F."/>
            <person name="Smith B.M."/>
            <person name="Sobral B.W."/>
            <person name="Terry A."/>
            <person name="Torto-Alalibo T.A."/>
            <person name="Win J."/>
            <person name="Xu Z."/>
            <person name="Zhang H."/>
            <person name="Grigoriev I.V."/>
            <person name="Rokhsar D.S."/>
            <person name="Boore J.L."/>
        </authorList>
    </citation>
    <scope>NUCLEOTIDE SEQUENCE [LARGE SCALE GENOMIC DNA]</scope>
    <source>
        <strain evidence="1 2">P6497</strain>
    </source>
</reference>
<gene>
    <name evidence="1" type="ORF">PHYSODRAFT_304510</name>
</gene>
<dbReference type="InParanoid" id="G5A1D2"/>
<dbReference type="Proteomes" id="UP000002640">
    <property type="component" value="Unassembled WGS sequence"/>
</dbReference>
<keyword evidence="2" id="KW-1185">Reference proteome</keyword>
<evidence type="ECO:0000313" key="1">
    <source>
        <dbReference type="EMBL" id="EGZ10731.1"/>
    </source>
</evidence>
<dbReference type="KEGG" id="psoj:PHYSODRAFT_304510"/>
<evidence type="ECO:0000313" key="2">
    <source>
        <dbReference type="Proteomes" id="UP000002640"/>
    </source>
</evidence>
<dbReference type="EMBL" id="JH159158">
    <property type="protein sequence ID" value="EGZ10731.1"/>
    <property type="molecule type" value="Genomic_DNA"/>
</dbReference>
<name>G5A1D2_PHYSP</name>